<sequence>MSKSGVLYHYTSVDGLKGIIQNSSFWATRSVCSNDIQDSIYIKKILEEVFSLYKNEKNKDFICNIREEFNLSIEEYNDSRQIPKEKFYKAFVISFSEKKDSRFLWEAYTQNDGFNLMFDKKELIKYFSTISPNIFYNKFIYKPIMYSRKEQMRIISKVFKHYYKIFTLMGEKYFAENKLTEELVKKLHYEAPFFKHPFWKEESEYRFVFYRRYSDNRLIDISTNDSPRYEGINIKQTYIELPFDIKLIKKIIFGPCNIYDLRNCEFLKQVMESCEFVISNGCGVIRKNIN</sequence>
<dbReference type="OrthoDB" id="3034312at2"/>
<dbReference type="RefSeq" id="WP_073339641.1">
    <property type="nucleotide sequence ID" value="NZ_FQXM01000022.1"/>
</dbReference>
<dbReference type="AlphaFoldDB" id="A0A1M5X260"/>
<gene>
    <name evidence="1" type="ORF">SAMN02745207_03282</name>
</gene>
<dbReference type="Pfam" id="PF11185">
    <property type="entry name" value="DUF2971"/>
    <property type="match status" value="1"/>
</dbReference>
<organism evidence="1 2">
    <name type="scientific">Clostridium grantii DSM 8605</name>
    <dbReference type="NCBI Taxonomy" id="1121316"/>
    <lineage>
        <taxon>Bacteria</taxon>
        <taxon>Bacillati</taxon>
        <taxon>Bacillota</taxon>
        <taxon>Clostridia</taxon>
        <taxon>Eubacteriales</taxon>
        <taxon>Clostridiaceae</taxon>
        <taxon>Clostridium</taxon>
    </lineage>
</organism>
<proteinExistence type="predicted"/>
<accession>A0A1M5X260</accession>
<dbReference type="InterPro" id="IPR021352">
    <property type="entry name" value="DUF2971"/>
</dbReference>
<protein>
    <recommendedName>
        <fullName evidence="3">DUF2971 domain-containing protein</fullName>
    </recommendedName>
</protein>
<dbReference type="Proteomes" id="UP000184447">
    <property type="component" value="Unassembled WGS sequence"/>
</dbReference>
<name>A0A1M5X260_9CLOT</name>
<reference evidence="1 2" key="1">
    <citation type="submission" date="2016-11" db="EMBL/GenBank/DDBJ databases">
        <authorList>
            <person name="Jaros S."/>
            <person name="Januszkiewicz K."/>
            <person name="Wedrychowicz H."/>
        </authorList>
    </citation>
    <scope>NUCLEOTIDE SEQUENCE [LARGE SCALE GENOMIC DNA]</scope>
    <source>
        <strain evidence="1 2">DSM 8605</strain>
    </source>
</reference>
<evidence type="ECO:0000313" key="1">
    <source>
        <dbReference type="EMBL" id="SHH93702.1"/>
    </source>
</evidence>
<keyword evidence="2" id="KW-1185">Reference proteome</keyword>
<dbReference type="STRING" id="1121316.SAMN02745207_03282"/>
<evidence type="ECO:0008006" key="3">
    <source>
        <dbReference type="Google" id="ProtNLM"/>
    </source>
</evidence>
<evidence type="ECO:0000313" key="2">
    <source>
        <dbReference type="Proteomes" id="UP000184447"/>
    </source>
</evidence>
<dbReference type="EMBL" id="FQXM01000022">
    <property type="protein sequence ID" value="SHH93702.1"/>
    <property type="molecule type" value="Genomic_DNA"/>
</dbReference>